<dbReference type="EC" id="2.3.2.27" evidence="2"/>
<evidence type="ECO:0000256" key="5">
    <source>
        <dbReference type="ARBA" id="ARBA00022771"/>
    </source>
</evidence>
<dbReference type="SMART" id="SM00184">
    <property type="entry name" value="RING"/>
    <property type="match status" value="1"/>
</dbReference>
<keyword evidence="5 8" id="KW-0863">Zinc-finger</keyword>
<evidence type="ECO:0000256" key="6">
    <source>
        <dbReference type="ARBA" id="ARBA00022786"/>
    </source>
</evidence>
<dbReference type="InterPro" id="IPR013083">
    <property type="entry name" value="Znf_RING/FYVE/PHD"/>
</dbReference>
<sequence>MDHIDHHPFIAVDHITGLATNNNNTYTRNAARYNGFPDEAINVNRLDMLQLLMSYSSIFPAPRDLELAGEEIFPVASGADLMSSMEEVDGLDDRRPIVNNCVRGLEEENIMAQLNIRTYYYNDDDGDQVGSICVVCQGEYEDEEKIGRLHCGHEYHVDCIKEWLLHKNFCAVCKRVAIQEHDRTRS</sequence>
<dbReference type="Pfam" id="PF13639">
    <property type="entry name" value="zf-RING_2"/>
    <property type="match status" value="1"/>
</dbReference>
<evidence type="ECO:0000256" key="3">
    <source>
        <dbReference type="ARBA" id="ARBA00022679"/>
    </source>
</evidence>
<evidence type="ECO:0000259" key="9">
    <source>
        <dbReference type="PROSITE" id="PS50089"/>
    </source>
</evidence>
<dbReference type="EMBL" id="JBJUIK010000014">
    <property type="protein sequence ID" value="KAL3504880.1"/>
    <property type="molecule type" value="Genomic_DNA"/>
</dbReference>
<dbReference type="Proteomes" id="UP001630127">
    <property type="component" value="Unassembled WGS sequence"/>
</dbReference>
<evidence type="ECO:0000256" key="4">
    <source>
        <dbReference type="ARBA" id="ARBA00022723"/>
    </source>
</evidence>
<name>A0ABD2YG90_9GENT</name>
<dbReference type="InterPro" id="IPR001841">
    <property type="entry name" value="Znf_RING"/>
</dbReference>
<evidence type="ECO:0000313" key="10">
    <source>
        <dbReference type="EMBL" id="KAL3504880.1"/>
    </source>
</evidence>
<comment type="caution">
    <text evidence="10">The sequence shown here is derived from an EMBL/GenBank/DDBJ whole genome shotgun (WGS) entry which is preliminary data.</text>
</comment>
<organism evidence="10 11">
    <name type="scientific">Cinchona calisaya</name>
    <dbReference type="NCBI Taxonomy" id="153742"/>
    <lineage>
        <taxon>Eukaryota</taxon>
        <taxon>Viridiplantae</taxon>
        <taxon>Streptophyta</taxon>
        <taxon>Embryophyta</taxon>
        <taxon>Tracheophyta</taxon>
        <taxon>Spermatophyta</taxon>
        <taxon>Magnoliopsida</taxon>
        <taxon>eudicotyledons</taxon>
        <taxon>Gunneridae</taxon>
        <taxon>Pentapetalae</taxon>
        <taxon>asterids</taxon>
        <taxon>lamiids</taxon>
        <taxon>Gentianales</taxon>
        <taxon>Rubiaceae</taxon>
        <taxon>Cinchonoideae</taxon>
        <taxon>Cinchoneae</taxon>
        <taxon>Cinchona</taxon>
    </lineage>
</organism>
<keyword evidence="3" id="KW-0808">Transferase</keyword>
<evidence type="ECO:0000256" key="1">
    <source>
        <dbReference type="ARBA" id="ARBA00000900"/>
    </source>
</evidence>
<evidence type="ECO:0000256" key="7">
    <source>
        <dbReference type="ARBA" id="ARBA00022833"/>
    </source>
</evidence>
<dbReference type="PROSITE" id="PS50089">
    <property type="entry name" value="ZF_RING_2"/>
    <property type="match status" value="1"/>
</dbReference>
<comment type="catalytic activity">
    <reaction evidence="1">
        <text>S-ubiquitinyl-[E2 ubiquitin-conjugating enzyme]-L-cysteine + [acceptor protein]-L-lysine = [E2 ubiquitin-conjugating enzyme]-L-cysteine + N(6)-ubiquitinyl-[acceptor protein]-L-lysine.</text>
        <dbReference type="EC" id="2.3.2.27"/>
    </reaction>
</comment>
<dbReference type="GO" id="GO:0008270">
    <property type="term" value="F:zinc ion binding"/>
    <property type="evidence" value="ECO:0007669"/>
    <property type="project" value="UniProtKB-KW"/>
</dbReference>
<dbReference type="PANTHER" id="PTHR22937">
    <property type="entry name" value="E3 UBIQUITIN-PROTEIN LIGASE RNF165"/>
    <property type="match status" value="1"/>
</dbReference>
<dbReference type="InterPro" id="IPR045191">
    <property type="entry name" value="MBR1/2-like"/>
</dbReference>
<dbReference type="Gene3D" id="3.30.40.10">
    <property type="entry name" value="Zinc/RING finger domain, C3HC4 (zinc finger)"/>
    <property type="match status" value="1"/>
</dbReference>
<keyword evidence="11" id="KW-1185">Reference proteome</keyword>
<keyword evidence="6" id="KW-0833">Ubl conjugation pathway</keyword>
<protein>
    <recommendedName>
        <fullName evidence="2">RING-type E3 ubiquitin transferase</fullName>
        <ecNumber evidence="2">2.3.2.27</ecNumber>
    </recommendedName>
</protein>
<dbReference type="PANTHER" id="PTHR22937:SF65">
    <property type="entry name" value="E3 UBIQUITIN-PROTEIN LIGASE ARK2C"/>
    <property type="match status" value="1"/>
</dbReference>
<evidence type="ECO:0000256" key="8">
    <source>
        <dbReference type="PROSITE-ProRule" id="PRU00175"/>
    </source>
</evidence>
<evidence type="ECO:0000313" key="11">
    <source>
        <dbReference type="Proteomes" id="UP001630127"/>
    </source>
</evidence>
<proteinExistence type="predicted"/>
<feature type="domain" description="RING-type" evidence="9">
    <location>
        <begin position="133"/>
        <end position="174"/>
    </location>
</feature>
<evidence type="ECO:0000256" key="2">
    <source>
        <dbReference type="ARBA" id="ARBA00012483"/>
    </source>
</evidence>
<dbReference type="AlphaFoldDB" id="A0ABD2YG90"/>
<reference evidence="10 11" key="1">
    <citation type="submission" date="2024-11" db="EMBL/GenBank/DDBJ databases">
        <title>A near-complete genome assembly of Cinchona calisaya.</title>
        <authorList>
            <person name="Lian D.C."/>
            <person name="Zhao X.W."/>
            <person name="Wei L."/>
        </authorList>
    </citation>
    <scope>NUCLEOTIDE SEQUENCE [LARGE SCALE GENOMIC DNA]</scope>
    <source>
        <tissue evidence="10">Nenye</tissue>
    </source>
</reference>
<dbReference type="SUPFAM" id="SSF57850">
    <property type="entry name" value="RING/U-box"/>
    <property type="match status" value="1"/>
</dbReference>
<keyword evidence="4" id="KW-0479">Metal-binding</keyword>
<keyword evidence="7" id="KW-0862">Zinc</keyword>
<dbReference type="GO" id="GO:0061630">
    <property type="term" value="F:ubiquitin protein ligase activity"/>
    <property type="evidence" value="ECO:0007669"/>
    <property type="project" value="UniProtKB-EC"/>
</dbReference>
<gene>
    <name evidence="10" type="ORF">ACH5RR_034721</name>
</gene>
<accession>A0ABD2YG90</accession>